<feature type="region of interest" description="Disordered" evidence="1">
    <location>
        <begin position="1"/>
        <end position="23"/>
    </location>
</feature>
<dbReference type="InterPro" id="IPR041800">
    <property type="entry name" value="ASCC2_CUE"/>
</dbReference>
<name>A0A0D2VXN0_CAPO3</name>
<feature type="domain" description="CUE" evidence="2">
    <location>
        <begin position="662"/>
        <end position="705"/>
    </location>
</feature>
<dbReference type="InterPro" id="IPR052586">
    <property type="entry name" value="ASCC2"/>
</dbReference>
<dbReference type="GO" id="GO:0043130">
    <property type="term" value="F:ubiquitin binding"/>
    <property type="evidence" value="ECO:0007669"/>
    <property type="project" value="InterPro"/>
</dbReference>
<feature type="compositionally biased region" description="Polar residues" evidence="1">
    <location>
        <begin position="720"/>
        <end position="730"/>
    </location>
</feature>
<dbReference type="InterPro" id="IPR003892">
    <property type="entry name" value="CUE"/>
</dbReference>
<feature type="compositionally biased region" description="Gly residues" evidence="1">
    <location>
        <begin position="957"/>
        <end position="979"/>
    </location>
</feature>
<feature type="compositionally biased region" description="Polar residues" evidence="1">
    <location>
        <begin position="1023"/>
        <end position="1032"/>
    </location>
</feature>
<feature type="region of interest" description="Disordered" evidence="1">
    <location>
        <begin position="178"/>
        <end position="246"/>
    </location>
</feature>
<sequence length="1032" mass="110671">MSDRAAKLQDLREKAAAHEQSKPPVALENSLTMVVDEAALLLKPVRDLDAQWVSADAHTMRFLPYTAPPVLPPPSALIANPNAAAAIDAGIRLRVEALTLMLGDVQWLLQLNYSVFWSHAVYCLPLQRFIDLYLKFAPRSWVPLIRLVSWRNAWQQGFDQLSQSLSAALTDVGGDEFDATSGDFPPLQPAALPAPAPANDKGKGKGKGKGKAPANDKGKGKGKGKAAAAPSDDSQSDGEDGMSATRPPVVTAAAQPPTTHVVEVETEATRLLQLEKQLHHAVFLLLLRMGVPSESRQHFMSDAVHASIVYDNFIFDIPKMMDIASLYARSNHDLVQGLLAGLFARQPKYMSDLSTLVRPATLQSIATEVVWLSTACGGSSSLYDSGAPVPRAGSQVSSTQPKATPRDIIQHSCQLADAFDALESFVNVLPVSADLFMFPVSHVKGRKAVVEEVPIGETDFTSQGNLLLRSAFVADSLLPRLLSYWSIAARQVTTVPSTPDVEVPESAWASVEAGRSSLLRLSRSVLALVHAVLDAVYLVPLTVSSEAHADKPTSGGDWAPPAFSARLDSMFDNITIILSMQKVVFALEQRFYLTDRLRRLSRVNKFIDDTRIRFVCDGIAAISERKGATAARVPPPSTSTAGKRLGDVGPASKQHPGQPSPDLQQKVAAIRDIFPDLGVGFVAACLKHFDMSVERTTDALFDESSLPPQLRAHDRKDASYPTSSGSSNAAQVVPVHQAGRSLLDERLNVFDHDEFDLLKGASTTIDSSRIHVGRRAEPADARDLLDDKSFVREAKAAILESQYELEYDDEYDDTYDDNLDFGDLQADDREELPQQTGRSKASAAKSALDTSGVAVPSAQILARTAAANRDKSSGEVLVAAVAAASGPNALVYGKGGRVLSQQEMNQAKLAVQEKSADGSLLQPLNQRGLQIHRSTKGADGGSSDEESGEAVPQGAGPPAGGRGRGRGPPGTGPHGGGGPHHSQHGGREGGGPSDDRARANARQNKAKRANHDRKNQADRKRNQSFLSQPATQ</sequence>
<dbReference type="Gene3D" id="1.10.8.10">
    <property type="entry name" value="DNA helicase RuvA subunit, C-terminal domain"/>
    <property type="match status" value="1"/>
</dbReference>
<gene>
    <name evidence="3" type="ORF">CAOG_006757</name>
</gene>
<accession>A0A0D2VXN0</accession>
<dbReference type="STRING" id="595528.A0A0D2VXN0"/>
<feature type="region of interest" description="Disordered" evidence="1">
    <location>
        <begin position="704"/>
        <end position="730"/>
    </location>
</feature>
<keyword evidence="4" id="KW-1185">Reference proteome</keyword>
<feature type="region of interest" description="Disordered" evidence="1">
    <location>
        <begin position="627"/>
        <end position="663"/>
    </location>
</feature>
<feature type="region of interest" description="Disordered" evidence="1">
    <location>
        <begin position="925"/>
        <end position="1032"/>
    </location>
</feature>
<dbReference type="Pfam" id="PF02845">
    <property type="entry name" value="CUE"/>
    <property type="match status" value="1"/>
</dbReference>
<dbReference type="OrthoDB" id="5577209at2759"/>
<dbReference type="CDD" id="cd14364">
    <property type="entry name" value="CUE_ASCC2"/>
    <property type="match status" value="1"/>
</dbReference>
<proteinExistence type="predicted"/>
<dbReference type="PANTHER" id="PTHR21494">
    <property type="entry name" value="ACTIVATING SIGNAL COINTEGRATOR 1 COMPLEX SUBUNIT 2 ASC-1 COMPLEX SUBUNIT P100"/>
    <property type="match status" value="1"/>
</dbReference>
<dbReference type="InParanoid" id="A0A0D2VXN0"/>
<feature type="compositionally biased region" description="Basic and acidic residues" evidence="1">
    <location>
        <begin position="1"/>
        <end position="21"/>
    </location>
</feature>
<evidence type="ECO:0000256" key="1">
    <source>
        <dbReference type="SAM" id="MobiDB-lite"/>
    </source>
</evidence>
<evidence type="ECO:0000313" key="3">
    <source>
        <dbReference type="EMBL" id="KJE96427.1"/>
    </source>
</evidence>
<dbReference type="EMBL" id="KE346371">
    <property type="protein sequence ID" value="KJE96427.1"/>
    <property type="molecule type" value="Genomic_DNA"/>
</dbReference>
<dbReference type="AlphaFoldDB" id="A0A0D2VXN0"/>
<feature type="compositionally biased region" description="Basic and acidic residues" evidence="1">
    <location>
        <begin position="1012"/>
        <end position="1021"/>
    </location>
</feature>
<protein>
    <recommendedName>
        <fullName evidence="2">CUE domain-containing protein</fullName>
    </recommendedName>
</protein>
<evidence type="ECO:0000313" key="4">
    <source>
        <dbReference type="Proteomes" id="UP000008743"/>
    </source>
</evidence>
<dbReference type="Proteomes" id="UP000008743">
    <property type="component" value="Unassembled WGS sequence"/>
</dbReference>
<dbReference type="InterPro" id="IPR009060">
    <property type="entry name" value="UBA-like_sf"/>
</dbReference>
<dbReference type="SUPFAM" id="SSF46934">
    <property type="entry name" value="UBA-like"/>
    <property type="match status" value="1"/>
</dbReference>
<dbReference type="PANTHER" id="PTHR21494:SF0">
    <property type="entry name" value="ACTIVATING SIGNAL COINTEGRATOR 1 COMPLEX SUBUNIT 2"/>
    <property type="match status" value="1"/>
</dbReference>
<feature type="compositionally biased region" description="Pro residues" evidence="1">
    <location>
        <begin position="186"/>
        <end position="196"/>
    </location>
</feature>
<reference evidence="4" key="1">
    <citation type="submission" date="2011-02" db="EMBL/GenBank/DDBJ databases">
        <title>The Genome Sequence of Capsaspora owczarzaki ATCC 30864.</title>
        <authorList>
            <person name="Russ C."/>
            <person name="Cuomo C."/>
            <person name="Burger G."/>
            <person name="Gray M.W."/>
            <person name="Holland P.W.H."/>
            <person name="King N."/>
            <person name="Lang F.B.F."/>
            <person name="Roger A.J."/>
            <person name="Ruiz-Trillo I."/>
            <person name="Young S.K."/>
            <person name="Zeng Q."/>
            <person name="Gargeya S."/>
            <person name="Alvarado L."/>
            <person name="Berlin A."/>
            <person name="Chapman S.B."/>
            <person name="Chen Z."/>
            <person name="Freedman E."/>
            <person name="Gellesch M."/>
            <person name="Goldberg J."/>
            <person name="Griggs A."/>
            <person name="Gujja S."/>
            <person name="Heilman E."/>
            <person name="Heiman D."/>
            <person name="Howarth C."/>
            <person name="Mehta T."/>
            <person name="Neiman D."/>
            <person name="Pearson M."/>
            <person name="Roberts A."/>
            <person name="Saif S."/>
            <person name="Shea T."/>
            <person name="Shenoy N."/>
            <person name="Sisk P."/>
            <person name="Stolte C."/>
            <person name="Sykes S."/>
            <person name="White J."/>
            <person name="Yandava C."/>
            <person name="Haas B."/>
            <person name="Nusbaum C."/>
            <person name="Birren B."/>
        </authorList>
    </citation>
    <scope>NUCLEOTIDE SEQUENCE</scope>
    <source>
        <strain evidence="4">ATCC 30864</strain>
    </source>
</reference>
<dbReference type="SMART" id="SM00546">
    <property type="entry name" value="CUE"/>
    <property type="match status" value="1"/>
</dbReference>
<dbReference type="PROSITE" id="PS51140">
    <property type="entry name" value="CUE"/>
    <property type="match status" value="1"/>
</dbReference>
<dbReference type="PhylomeDB" id="A0A0D2VXN0"/>
<dbReference type="RefSeq" id="XP_004344378.1">
    <property type="nucleotide sequence ID" value="XM_004344328.2"/>
</dbReference>
<organism evidence="3 4">
    <name type="scientific">Capsaspora owczarzaki (strain ATCC 30864)</name>
    <dbReference type="NCBI Taxonomy" id="595528"/>
    <lineage>
        <taxon>Eukaryota</taxon>
        <taxon>Filasterea</taxon>
        <taxon>Capsaspora</taxon>
    </lineage>
</organism>
<dbReference type="eggNOG" id="KOG4501">
    <property type="taxonomic scope" value="Eukaryota"/>
</dbReference>
<evidence type="ECO:0000259" key="2">
    <source>
        <dbReference type="PROSITE" id="PS51140"/>
    </source>
</evidence>